<dbReference type="EMBL" id="JAFIQS010000001">
    <property type="protein sequence ID" value="KAG5173793.1"/>
    <property type="molecule type" value="Genomic_DNA"/>
</dbReference>
<comment type="caution">
    <text evidence="2">The sequence shown here is derived from an EMBL/GenBank/DDBJ whole genome shotgun (WGS) entry which is preliminary data.</text>
</comment>
<evidence type="ECO:0000256" key="1">
    <source>
        <dbReference type="SAM" id="MobiDB-lite"/>
    </source>
</evidence>
<accession>A0A8H8CQB4</accession>
<dbReference type="AlphaFoldDB" id="A0A8H8CQB4"/>
<reference evidence="2" key="1">
    <citation type="submission" date="2021-02" db="EMBL/GenBank/DDBJ databases">
        <title>Psilocybe cubensis genome.</title>
        <authorList>
            <person name="Mckernan K.J."/>
            <person name="Crawford S."/>
            <person name="Trippe A."/>
            <person name="Kane L.T."/>
            <person name="Mclaughlin S."/>
        </authorList>
    </citation>
    <scope>NUCLEOTIDE SEQUENCE [LARGE SCALE GENOMIC DNA]</scope>
    <source>
        <strain evidence="2">MGC-MH-2018</strain>
    </source>
</reference>
<feature type="compositionally biased region" description="Polar residues" evidence="1">
    <location>
        <begin position="47"/>
        <end position="62"/>
    </location>
</feature>
<protein>
    <submittedName>
        <fullName evidence="2">Uncharacterized protein</fullName>
    </submittedName>
</protein>
<dbReference type="OrthoDB" id="3200519at2759"/>
<name>A0A8H8CQB4_PSICU</name>
<sequence>MAESPNSQPTDNTLDSLALYTRSLHNYTLALWTESRRIAEEKARSEGSPTVQSSSVHSPTSNEIKEKIEVLQLTPSTSSVDTDVLAPTNHPDADRQEDATLSG</sequence>
<gene>
    <name evidence="2" type="ORF">JR316_000450</name>
</gene>
<evidence type="ECO:0000313" key="2">
    <source>
        <dbReference type="EMBL" id="KAG5173793.1"/>
    </source>
</evidence>
<feature type="region of interest" description="Disordered" evidence="1">
    <location>
        <begin position="39"/>
        <end position="103"/>
    </location>
</feature>
<organism evidence="2">
    <name type="scientific">Psilocybe cubensis</name>
    <name type="common">Psychedelic mushroom</name>
    <name type="synonym">Stropharia cubensis</name>
    <dbReference type="NCBI Taxonomy" id="181762"/>
    <lineage>
        <taxon>Eukaryota</taxon>
        <taxon>Fungi</taxon>
        <taxon>Dikarya</taxon>
        <taxon>Basidiomycota</taxon>
        <taxon>Agaricomycotina</taxon>
        <taxon>Agaricomycetes</taxon>
        <taxon>Agaricomycetidae</taxon>
        <taxon>Agaricales</taxon>
        <taxon>Agaricineae</taxon>
        <taxon>Strophariaceae</taxon>
        <taxon>Psilocybe</taxon>
    </lineage>
</organism>
<feature type="compositionally biased region" description="Basic and acidic residues" evidence="1">
    <location>
        <begin position="91"/>
        <end position="103"/>
    </location>
</feature>
<proteinExistence type="predicted"/>